<dbReference type="InterPro" id="IPR056681">
    <property type="entry name" value="DUF7779"/>
</dbReference>
<evidence type="ECO:0000259" key="1">
    <source>
        <dbReference type="Pfam" id="PF25000"/>
    </source>
</evidence>
<dbReference type="Gene3D" id="1.25.40.10">
    <property type="entry name" value="Tetratricopeptide repeat domain"/>
    <property type="match status" value="3"/>
</dbReference>
<dbReference type="NCBIfam" id="NF040586">
    <property type="entry name" value="FxSxx_TPR"/>
    <property type="match status" value="1"/>
</dbReference>
<organism evidence="2 3">
    <name type="scientific">Acrocarpospora macrocephala</name>
    <dbReference type="NCBI Taxonomy" id="150177"/>
    <lineage>
        <taxon>Bacteria</taxon>
        <taxon>Bacillati</taxon>
        <taxon>Actinomycetota</taxon>
        <taxon>Actinomycetes</taxon>
        <taxon>Streptosporangiales</taxon>
        <taxon>Streptosporangiaceae</taxon>
        <taxon>Acrocarpospora</taxon>
    </lineage>
</organism>
<proteinExistence type="predicted"/>
<gene>
    <name evidence="2" type="ORF">Amac_022400</name>
</gene>
<reference evidence="2 3" key="1">
    <citation type="submission" date="2019-10" db="EMBL/GenBank/DDBJ databases">
        <title>Whole genome shotgun sequence of Acrocarpospora macrocephala NBRC 16266.</title>
        <authorList>
            <person name="Ichikawa N."/>
            <person name="Kimura A."/>
            <person name="Kitahashi Y."/>
            <person name="Komaki H."/>
            <person name="Oguchi A."/>
        </authorList>
    </citation>
    <scope>NUCLEOTIDE SEQUENCE [LARGE SCALE GENOMIC DNA]</scope>
    <source>
        <strain evidence="2 3">NBRC 16266</strain>
    </source>
</reference>
<dbReference type="EMBL" id="BLAE01000011">
    <property type="protein sequence ID" value="GES08644.1"/>
    <property type="molecule type" value="Genomic_DNA"/>
</dbReference>
<sequence>MELSGGAAYSTPDRQPEIWERVPPRNPHFTGREALLMELRDGITEVTAVVPEAQPQALQGQGGVGKTQLAIEYAWRYRRHYDVVYWVPAEQRELVPASMAALAPRLGLPPGIGMGVEETAASVKRALERGEPYRRWLVIFDNANQPTDLEDYIPRGPGHVLITSRNTLWTSHGTTLHVSVFDRDESVTFLRRRVRREINDELADTLAEKLGDLPLALEQAGALMFETAMSIDEYIELLDEQTTRLMALNKAEAYPQSMAAAWGLSVHELRRRLPEAIEVLRCCAFFGPEPIPRDVFRRGTMADTPRLAPILADPLMLTKALSVLGRYALAKIDSATRTITVHRLIQTLLREELTEAEQHDIRHEVHLLLAHSAPTDAEDNNNWKSFEELVPHIVHSRLAECQLPNVREFALNTVRYLYLAGNYHLARTFVEEFIARWTERDGAQHADVLVARKHLGNILRGLGMYAAAYENDHETLDQMRAVLGRDHPETLWATNSYGSTLRARGEFHRARELDEDLLISYQATRPPEEANVFRARHNLAIDYLLASDYFRARDLLQSLLRDLSTAQRGVGPRQVLRAYSALSRAVRLCGDYGMACELAQDAFDYGKHQLSLDHHQTLLAATDLSIAKRRRGDLYDALELAEDTHTRLRRQFGELHPDTMAAAISLSNAYRMVGNLDKAFALALETVPRYPMVYDEDHPFTHACNGNLAILYRLRGEAETARRLNETAVDALVNRLGWPHDYTLTCAVNLQSDLAALGAAEEARRYGDEVLARLRDFFGEDHVMTLACASNLALDLRAAGAAEEADRLIEDTLARYPAQDGVEHPDAVLAARGVRMNCDFDPQPI</sequence>
<dbReference type="AlphaFoldDB" id="A0A5M3WI43"/>
<keyword evidence="3" id="KW-1185">Reference proteome</keyword>
<protein>
    <recommendedName>
        <fullName evidence="1">DUF7779 domain-containing protein</fullName>
    </recommendedName>
</protein>
<dbReference type="PANTHER" id="PTHR46082:SF6">
    <property type="entry name" value="AAA+ ATPASE DOMAIN-CONTAINING PROTEIN-RELATED"/>
    <property type="match status" value="1"/>
</dbReference>
<dbReference type="GO" id="GO:0043531">
    <property type="term" value="F:ADP binding"/>
    <property type="evidence" value="ECO:0007669"/>
    <property type="project" value="InterPro"/>
</dbReference>
<comment type="caution">
    <text evidence="2">The sequence shown here is derived from an EMBL/GenBank/DDBJ whole genome shotgun (WGS) entry which is preliminary data.</text>
</comment>
<name>A0A5M3WI43_9ACTN</name>
<dbReference type="Proteomes" id="UP000331127">
    <property type="component" value="Unassembled WGS sequence"/>
</dbReference>
<dbReference type="SUPFAM" id="SSF48452">
    <property type="entry name" value="TPR-like"/>
    <property type="match status" value="2"/>
</dbReference>
<dbReference type="SUPFAM" id="SSF52540">
    <property type="entry name" value="P-loop containing nucleoside triphosphate hydrolases"/>
    <property type="match status" value="1"/>
</dbReference>
<dbReference type="InterPro" id="IPR027417">
    <property type="entry name" value="P-loop_NTPase"/>
</dbReference>
<dbReference type="Pfam" id="PF25000">
    <property type="entry name" value="DUF7779"/>
    <property type="match status" value="1"/>
</dbReference>
<accession>A0A5M3WI43</accession>
<evidence type="ECO:0000313" key="2">
    <source>
        <dbReference type="EMBL" id="GES08644.1"/>
    </source>
</evidence>
<dbReference type="InterPro" id="IPR053137">
    <property type="entry name" value="NLR-like"/>
</dbReference>
<dbReference type="PANTHER" id="PTHR46082">
    <property type="entry name" value="ATP/GTP-BINDING PROTEIN-RELATED"/>
    <property type="match status" value="1"/>
</dbReference>
<dbReference type="Gene3D" id="3.40.50.300">
    <property type="entry name" value="P-loop containing nucleotide triphosphate hydrolases"/>
    <property type="match status" value="1"/>
</dbReference>
<feature type="domain" description="DUF7779" evidence="1">
    <location>
        <begin position="274"/>
        <end position="357"/>
    </location>
</feature>
<dbReference type="RefSeq" id="WP_246268246.1">
    <property type="nucleotide sequence ID" value="NZ_BAAAHL010000046.1"/>
</dbReference>
<evidence type="ECO:0000313" key="3">
    <source>
        <dbReference type="Proteomes" id="UP000331127"/>
    </source>
</evidence>
<dbReference type="Pfam" id="PF13424">
    <property type="entry name" value="TPR_12"/>
    <property type="match status" value="3"/>
</dbReference>
<dbReference type="InterPro" id="IPR011990">
    <property type="entry name" value="TPR-like_helical_dom_sf"/>
</dbReference>